<evidence type="ECO:0000313" key="2">
    <source>
        <dbReference type="EMBL" id="RKO61861.1"/>
    </source>
</evidence>
<proteinExistence type="predicted"/>
<evidence type="ECO:0000313" key="3">
    <source>
        <dbReference type="Proteomes" id="UP000286235"/>
    </source>
</evidence>
<evidence type="ECO:0000256" key="1">
    <source>
        <dbReference type="SAM" id="Phobius"/>
    </source>
</evidence>
<keyword evidence="1" id="KW-0472">Membrane</keyword>
<dbReference type="Proteomes" id="UP000286235">
    <property type="component" value="Unassembled WGS sequence"/>
</dbReference>
<dbReference type="EMBL" id="AZRV01000035">
    <property type="protein sequence ID" value="RKO61861.1"/>
    <property type="molecule type" value="Genomic_DNA"/>
</dbReference>
<dbReference type="RefSeq" id="WP_120669342.1">
    <property type="nucleotide sequence ID" value="NZ_AZRV01000035.1"/>
</dbReference>
<comment type="caution">
    <text evidence="2">The sequence shown here is derived from an EMBL/GenBank/DDBJ whole genome shotgun (WGS) entry which is preliminary data.</text>
</comment>
<protein>
    <submittedName>
        <fullName evidence="2">Uncharacterized protein</fullName>
    </submittedName>
</protein>
<reference evidence="2 3" key="1">
    <citation type="submission" date="2013-12" db="EMBL/GenBank/DDBJ databases">
        <title>Genome and proteome characterization of Caldibacillus debilis GB1 derived from a cellulolytic aero-tolerant co-culture.</title>
        <authorList>
            <person name="Wushke S.T."/>
            <person name="Zhang X."/>
            <person name="Fristensky B."/>
            <person name="Wilkins J.A."/>
            <person name="Levin D.B."/>
            <person name="Sparling R."/>
        </authorList>
    </citation>
    <scope>NUCLEOTIDE SEQUENCE [LARGE SCALE GENOMIC DNA]</scope>
    <source>
        <strain evidence="2 3">GB1</strain>
    </source>
</reference>
<accession>A0A420VDY4</accession>
<feature type="transmembrane region" description="Helical" evidence="1">
    <location>
        <begin position="21"/>
        <end position="40"/>
    </location>
</feature>
<organism evidence="2 3">
    <name type="scientific">Caldibacillus debilis GB1</name>
    <dbReference type="NCBI Taxonomy" id="1339248"/>
    <lineage>
        <taxon>Bacteria</taxon>
        <taxon>Bacillati</taxon>
        <taxon>Bacillota</taxon>
        <taxon>Bacilli</taxon>
        <taxon>Bacillales</taxon>
        <taxon>Bacillaceae</taxon>
        <taxon>Caldibacillus</taxon>
    </lineage>
</organism>
<dbReference type="AlphaFoldDB" id="A0A420VDY4"/>
<keyword evidence="1" id="KW-1133">Transmembrane helix</keyword>
<sequence>MKKLLNRAKHVVGGEEGASNIEIVVWIVVVLVIAVALFAFRDQIGAFLGTAKDSVGDMDDAINDTRSSIDW</sequence>
<gene>
    <name evidence="2" type="ORF">Cdeb_01356</name>
</gene>
<name>A0A420VDY4_9BACI</name>
<keyword evidence="3" id="KW-1185">Reference proteome</keyword>
<keyword evidence="1" id="KW-0812">Transmembrane</keyword>